<dbReference type="SUPFAM" id="SSF53850">
    <property type="entry name" value="Periplasmic binding protein-like II"/>
    <property type="match status" value="1"/>
</dbReference>
<feature type="transmembrane region" description="Helical" evidence="8">
    <location>
        <begin position="414"/>
        <end position="437"/>
    </location>
</feature>
<accession>A0A182RKH0</accession>
<keyword evidence="5 8" id="KW-0472">Membrane</keyword>
<comment type="subcellular location">
    <subcellularLocation>
        <location evidence="1">Cell membrane</location>
        <topology evidence="1">Multi-pass membrane protein</topology>
    </subcellularLocation>
</comment>
<protein>
    <recommendedName>
        <fullName evidence="10">Ionotropic glutamate receptor L-glutamate and glycine-binding domain-containing protein</fullName>
    </recommendedName>
</protein>
<evidence type="ECO:0000313" key="9">
    <source>
        <dbReference type="EnsemblMetazoa" id="AFUN006738-PA"/>
    </source>
</evidence>
<evidence type="ECO:0000256" key="3">
    <source>
        <dbReference type="ARBA" id="ARBA00022692"/>
    </source>
</evidence>
<evidence type="ECO:0000256" key="2">
    <source>
        <dbReference type="ARBA" id="ARBA00022475"/>
    </source>
</evidence>
<evidence type="ECO:0000256" key="5">
    <source>
        <dbReference type="ARBA" id="ARBA00023136"/>
    </source>
</evidence>
<reference evidence="9" key="1">
    <citation type="submission" date="2020-05" db="UniProtKB">
        <authorList>
            <consortium name="EnsemblMetazoa"/>
        </authorList>
    </citation>
    <scope>IDENTIFICATION</scope>
    <source>
        <strain evidence="9">FUMOZ</strain>
    </source>
</reference>
<dbReference type="EnsemblMetazoa" id="AFUN006738-RA">
    <property type="protein sequence ID" value="AFUN006738-PA"/>
    <property type="gene ID" value="AFUN006738"/>
</dbReference>
<dbReference type="STRING" id="62324.A0A182RKH0"/>
<dbReference type="VEuPathDB" id="VectorBase:AFUN006738"/>
<keyword evidence="3 8" id="KW-0812">Transmembrane</keyword>
<evidence type="ECO:0000256" key="8">
    <source>
        <dbReference type="SAM" id="Phobius"/>
    </source>
</evidence>
<evidence type="ECO:0000256" key="1">
    <source>
        <dbReference type="ARBA" id="ARBA00004651"/>
    </source>
</evidence>
<organism evidence="9">
    <name type="scientific">Anopheles funestus</name>
    <name type="common">African malaria mosquito</name>
    <dbReference type="NCBI Taxonomy" id="62324"/>
    <lineage>
        <taxon>Eukaryota</taxon>
        <taxon>Metazoa</taxon>
        <taxon>Ecdysozoa</taxon>
        <taxon>Arthropoda</taxon>
        <taxon>Hexapoda</taxon>
        <taxon>Insecta</taxon>
        <taxon>Pterygota</taxon>
        <taxon>Neoptera</taxon>
        <taxon>Endopterygota</taxon>
        <taxon>Diptera</taxon>
        <taxon>Nematocera</taxon>
        <taxon>Culicoidea</taxon>
        <taxon>Culicidae</taxon>
        <taxon>Anophelinae</taxon>
        <taxon>Anopheles</taxon>
    </lineage>
</organism>
<name>A0A182RKH0_ANOFN</name>
<evidence type="ECO:0000256" key="6">
    <source>
        <dbReference type="ARBA" id="ARBA00023170"/>
    </source>
</evidence>
<dbReference type="VEuPathDB" id="VectorBase:AFUN2_013847"/>
<evidence type="ECO:0008006" key="10">
    <source>
        <dbReference type="Google" id="ProtNLM"/>
    </source>
</evidence>
<dbReference type="PANTHER" id="PTHR42643:SF41">
    <property type="entry name" value="IONOTROPIC RECEPTOR 20A-RELATED"/>
    <property type="match status" value="1"/>
</dbReference>
<keyword evidence="2" id="KW-1003">Cell membrane</keyword>
<sequence length="455" mass="52685">MNILSREQFFSHFGQALFHRGLLHYCIITLNSSSGQPVLLKYDAISNHTQTYDLNSSVEDIFPPFLRSLAGYKLNALLSDNYPYAYVLASVWEGMDAYILTLAKYRFQCEINLINLVINRKNALHRMEMIRQQLANGTIDIHMPRAHIATKNAGIGMARAYEWESLVLVVPKSDQLNLTNIMLQPFSIEVWTMLLCYLLVKQLFKLMSFLKRHCKQCRVGHIKCGWSVSVSSVSTVAVELVSFLLIEAYLAKITEFLLYSRFRNDPRTLDEFFESDILVLIPEYMDPLVDTFGSNVASNFRAKCVRPDAFAKMPASCCARIHTLPRAEYIVRMEKYFDTRLGRKQLYILPEHLKIIPMSYLLGKNFAFKNSFELFLLHVYESGLIQQYVSSHRNEMAMMERNFFSKGWLTLDDLLPLFVLLASGWCCSFVVFLFEIVKVQYNRYVARNIVKPFSQ</sequence>
<dbReference type="GO" id="GO:0005886">
    <property type="term" value="C:plasma membrane"/>
    <property type="evidence" value="ECO:0007669"/>
    <property type="project" value="UniProtKB-SubCell"/>
</dbReference>
<proteinExistence type="predicted"/>
<evidence type="ECO:0000256" key="4">
    <source>
        <dbReference type="ARBA" id="ARBA00022989"/>
    </source>
</evidence>
<keyword evidence="4 8" id="KW-1133">Transmembrane helix</keyword>
<keyword evidence="7" id="KW-0325">Glycoprotein</keyword>
<keyword evidence="6" id="KW-0675">Receptor</keyword>
<dbReference type="PANTHER" id="PTHR42643">
    <property type="entry name" value="IONOTROPIC RECEPTOR 20A-RELATED"/>
    <property type="match status" value="1"/>
</dbReference>
<dbReference type="InterPro" id="IPR052192">
    <property type="entry name" value="Insect_Ionotropic_Sensory_Rcpt"/>
</dbReference>
<evidence type="ECO:0000256" key="7">
    <source>
        <dbReference type="ARBA" id="ARBA00023180"/>
    </source>
</evidence>
<dbReference type="AlphaFoldDB" id="A0A182RKH0"/>